<feature type="non-terminal residue" evidence="2">
    <location>
        <position position="68"/>
    </location>
</feature>
<keyword evidence="1" id="KW-0472">Membrane</keyword>
<comment type="caution">
    <text evidence="2">The sequence shown here is derived from an EMBL/GenBank/DDBJ whole genome shotgun (WGS) entry which is preliminary data.</text>
</comment>
<organism evidence="2 3">
    <name type="scientific">Streptomyces lonegramiae</name>
    <dbReference type="NCBI Taxonomy" id="3075524"/>
    <lineage>
        <taxon>Bacteria</taxon>
        <taxon>Bacillati</taxon>
        <taxon>Actinomycetota</taxon>
        <taxon>Actinomycetes</taxon>
        <taxon>Kitasatosporales</taxon>
        <taxon>Streptomycetaceae</taxon>
        <taxon>Streptomyces</taxon>
    </lineage>
</organism>
<proteinExistence type="predicted"/>
<keyword evidence="1" id="KW-0812">Transmembrane</keyword>
<gene>
    <name evidence="2" type="ORF">RND15_51660</name>
</gene>
<dbReference type="EMBL" id="JAVRFD010000697">
    <property type="protein sequence ID" value="MDT0551038.1"/>
    <property type="molecule type" value="Genomic_DNA"/>
</dbReference>
<evidence type="ECO:0000313" key="2">
    <source>
        <dbReference type="EMBL" id="MDT0551038.1"/>
    </source>
</evidence>
<keyword evidence="3" id="KW-1185">Reference proteome</keyword>
<name>A0ABU2Y1S9_9ACTN</name>
<feature type="transmembrane region" description="Helical" evidence="1">
    <location>
        <begin position="12"/>
        <end position="30"/>
    </location>
</feature>
<sequence>MASPPAALRRRVPVWLIPVLWTVALGLWGLSRQNSLWRDEAATWQVAQRSTAETVHLLGNVDVVHGCY</sequence>
<keyword evidence="1" id="KW-1133">Transmembrane helix</keyword>
<evidence type="ECO:0000256" key="1">
    <source>
        <dbReference type="SAM" id="Phobius"/>
    </source>
</evidence>
<accession>A0ABU2Y1S9</accession>
<reference evidence="2" key="1">
    <citation type="submission" date="2024-05" db="EMBL/GenBank/DDBJ databases">
        <title>30 novel species of actinomycetes from the DSMZ collection.</title>
        <authorList>
            <person name="Nouioui I."/>
        </authorList>
    </citation>
    <scope>NUCLEOTIDE SEQUENCE</scope>
    <source>
        <strain evidence="2">DSM 41529</strain>
    </source>
</reference>
<protein>
    <submittedName>
        <fullName evidence="2">Uncharacterized protein</fullName>
    </submittedName>
</protein>
<dbReference type="Proteomes" id="UP001180754">
    <property type="component" value="Unassembled WGS sequence"/>
</dbReference>
<evidence type="ECO:0000313" key="3">
    <source>
        <dbReference type="Proteomes" id="UP001180754"/>
    </source>
</evidence>